<keyword evidence="8" id="KW-1185">Reference proteome</keyword>
<dbReference type="RefSeq" id="WP_052566090.1">
    <property type="nucleotide sequence ID" value="NZ_JQKF01000062.1"/>
</dbReference>
<dbReference type="InterPro" id="IPR036259">
    <property type="entry name" value="MFS_trans_sf"/>
</dbReference>
<evidence type="ECO:0000256" key="1">
    <source>
        <dbReference type="ARBA" id="ARBA00004651"/>
    </source>
</evidence>
<protein>
    <submittedName>
        <fullName evidence="7">Putative niacin/nicotinamide transporter NaiP</fullName>
    </submittedName>
</protein>
<evidence type="ECO:0000256" key="2">
    <source>
        <dbReference type="ARBA" id="ARBA00022692"/>
    </source>
</evidence>
<organism evidence="7 8">
    <name type="scientific">Ferrimicrobium acidiphilum DSM 19497</name>
    <dbReference type="NCBI Taxonomy" id="1121877"/>
    <lineage>
        <taxon>Bacteria</taxon>
        <taxon>Bacillati</taxon>
        <taxon>Actinomycetota</taxon>
        <taxon>Acidimicrobiia</taxon>
        <taxon>Acidimicrobiales</taxon>
        <taxon>Acidimicrobiaceae</taxon>
        <taxon>Ferrimicrobium</taxon>
    </lineage>
</organism>
<accession>A0A0D8FTH3</accession>
<dbReference type="GeneID" id="78372930"/>
<comment type="caution">
    <text evidence="7">The sequence shown here is derived from an EMBL/GenBank/DDBJ whole genome shotgun (WGS) entry which is preliminary data.</text>
</comment>
<feature type="transmembrane region" description="Helical" evidence="5">
    <location>
        <begin position="300"/>
        <end position="325"/>
    </location>
</feature>
<feature type="transmembrane region" description="Helical" evidence="5">
    <location>
        <begin position="261"/>
        <end position="280"/>
    </location>
</feature>
<dbReference type="Pfam" id="PF00083">
    <property type="entry name" value="Sugar_tr"/>
    <property type="match status" value="1"/>
</dbReference>
<name>A0A0D8FTH3_9ACTN</name>
<dbReference type="GO" id="GO:0046943">
    <property type="term" value="F:carboxylic acid transmembrane transporter activity"/>
    <property type="evidence" value="ECO:0007669"/>
    <property type="project" value="TreeGrafter"/>
</dbReference>
<sequence>MADSEAPMNNLYHSLDEAKVGRKHWLTVFTSGMGFFTDAYDLFIIGTVTVLLTPIFHLNTNQISLLNSISLLASVAGALTFGRLMDKLGRKRMYGVEVAILVVGAILSAFAWNFTSLLIFRIIVGYGVGGDYATSAVITSEYSNRKSRGKLIGTVFSMQALGLIAGPAIASIFLSSGVPSDLSWRIMLALGAIPAASVIYLRRKIRETPRYTLGIKGDLAATAKTVAWVTGEQAFVSTEKQATAGASMRPRPIARLTQKPFLLRLIGTAGGWFLLDIAFYGNSVSSPLILKLLQPKGSLLSHTLLSLLIFAVAALPGYWLAVFLMDRIGRRRIQWQGFAVMAAAFALIWLIPGGATSVAIFLPLFAISYFFTEFGPNVTTFVYPAEVFPTSIRGTADGISAGTGKFGGFLGALLVPHLLQSVGISGVMGIMAAVSIVGVLLTIVALPEPRGRSLEDASGELPVLFEPNSASTTSPTATAS</sequence>
<dbReference type="Proteomes" id="UP000032336">
    <property type="component" value="Unassembled WGS sequence"/>
</dbReference>
<dbReference type="GO" id="GO:0005886">
    <property type="term" value="C:plasma membrane"/>
    <property type="evidence" value="ECO:0007669"/>
    <property type="project" value="UniProtKB-SubCell"/>
</dbReference>
<dbReference type="PROSITE" id="PS50850">
    <property type="entry name" value="MFS"/>
    <property type="match status" value="1"/>
</dbReference>
<feature type="domain" description="Major facilitator superfamily (MFS) profile" evidence="6">
    <location>
        <begin position="27"/>
        <end position="450"/>
    </location>
</feature>
<evidence type="ECO:0000313" key="7">
    <source>
        <dbReference type="EMBL" id="KJE76421.1"/>
    </source>
</evidence>
<dbReference type="PANTHER" id="PTHR23508">
    <property type="entry name" value="CARBOXYLIC ACID TRANSPORTER PROTEIN HOMOLOG"/>
    <property type="match status" value="1"/>
</dbReference>
<dbReference type="OrthoDB" id="9787026at2"/>
<dbReference type="AlphaFoldDB" id="A0A0D8FTH3"/>
<feature type="transmembrane region" description="Helical" evidence="5">
    <location>
        <begin position="422"/>
        <end position="446"/>
    </location>
</feature>
<dbReference type="InterPro" id="IPR005829">
    <property type="entry name" value="Sugar_transporter_CS"/>
</dbReference>
<dbReference type="STRING" id="1121877.FEAC_17820"/>
<feature type="transmembrane region" description="Helical" evidence="5">
    <location>
        <begin position="39"/>
        <end position="57"/>
    </location>
</feature>
<comment type="subcellular location">
    <subcellularLocation>
        <location evidence="1">Cell membrane</location>
        <topology evidence="1">Multi-pass membrane protein</topology>
    </subcellularLocation>
</comment>
<feature type="transmembrane region" description="Helical" evidence="5">
    <location>
        <begin position="63"/>
        <end position="82"/>
    </location>
</feature>
<dbReference type="PANTHER" id="PTHR23508:SF10">
    <property type="entry name" value="CARBOXYLIC ACID TRANSPORTER PROTEIN HOMOLOG"/>
    <property type="match status" value="1"/>
</dbReference>
<gene>
    <name evidence="7" type="primary">naiP2</name>
    <name evidence="7" type="ORF">FEAC_17820</name>
</gene>
<dbReference type="eggNOG" id="COG0477">
    <property type="taxonomic scope" value="Bacteria"/>
</dbReference>
<dbReference type="Gene3D" id="1.20.1250.20">
    <property type="entry name" value="MFS general substrate transporter like domains"/>
    <property type="match status" value="1"/>
</dbReference>
<dbReference type="InterPro" id="IPR020846">
    <property type="entry name" value="MFS_dom"/>
</dbReference>
<feature type="transmembrane region" description="Helical" evidence="5">
    <location>
        <begin position="182"/>
        <end position="201"/>
    </location>
</feature>
<feature type="transmembrane region" description="Helical" evidence="5">
    <location>
        <begin position="94"/>
        <end position="112"/>
    </location>
</feature>
<proteinExistence type="predicted"/>
<dbReference type="EMBL" id="JXUW01000016">
    <property type="protein sequence ID" value="KJE76421.1"/>
    <property type="molecule type" value="Genomic_DNA"/>
</dbReference>
<dbReference type="SUPFAM" id="SSF103473">
    <property type="entry name" value="MFS general substrate transporter"/>
    <property type="match status" value="1"/>
</dbReference>
<evidence type="ECO:0000256" key="5">
    <source>
        <dbReference type="SAM" id="Phobius"/>
    </source>
</evidence>
<keyword evidence="3 5" id="KW-1133">Transmembrane helix</keyword>
<dbReference type="PROSITE" id="PS00216">
    <property type="entry name" value="SUGAR_TRANSPORT_1"/>
    <property type="match status" value="1"/>
</dbReference>
<feature type="transmembrane region" description="Helical" evidence="5">
    <location>
        <begin position="337"/>
        <end position="370"/>
    </location>
</feature>
<evidence type="ECO:0000256" key="3">
    <source>
        <dbReference type="ARBA" id="ARBA00022989"/>
    </source>
</evidence>
<feature type="transmembrane region" description="Helical" evidence="5">
    <location>
        <begin position="151"/>
        <end position="176"/>
    </location>
</feature>
<evidence type="ECO:0000259" key="6">
    <source>
        <dbReference type="PROSITE" id="PS50850"/>
    </source>
</evidence>
<evidence type="ECO:0000313" key="8">
    <source>
        <dbReference type="Proteomes" id="UP000032336"/>
    </source>
</evidence>
<reference evidence="7 8" key="1">
    <citation type="submission" date="2015-01" db="EMBL/GenBank/DDBJ databases">
        <title>Draft genome of the acidophilic iron oxidizer Ferrimicrobium acidiphilum strain T23.</title>
        <authorList>
            <person name="Poehlein A."/>
            <person name="Eisen S."/>
            <person name="Schloemann M."/>
            <person name="Johnson B.D."/>
            <person name="Daniel R."/>
            <person name="Muehling M."/>
        </authorList>
    </citation>
    <scope>NUCLEOTIDE SEQUENCE [LARGE SCALE GENOMIC DNA]</scope>
    <source>
        <strain evidence="7 8">T23</strain>
    </source>
</reference>
<evidence type="ECO:0000256" key="4">
    <source>
        <dbReference type="ARBA" id="ARBA00023136"/>
    </source>
</evidence>
<dbReference type="InterPro" id="IPR005828">
    <property type="entry name" value="MFS_sugar_transport-like"/>
</dbReference>
<keyword evidence="2 5" id="KW-0812">Transmembrane</keyword>
<keyword evidence="4 5" id="KW-0472">Membrane</keyword>